<dbReference type="GO" id="GO:0051301">
    <property type="term" value="P:cell division"/>
    <property type="evidence" value="ECO:0007669"/>
    <property type="project" value="UniProtKB-KW"/>
</dbReference>
<name>A0A0D2AE50_9PEZI</name>
<keyword evidence="3" id="KW-0158">Chromosome</keyword>
<feature type="compositionally biased region" description="Basic and acidic residues" evidence="10">
    <location>
        <begin position="231"/>
        <end position="241"/>
    </location>
</feature>
<dbReference type="HOGENOM" id="CLU_013723_1_0_1"/>
<dbReference type="RefSeq" id="XP_016215132.1">
    <property type="nucleotide sequence ID" value="XM_016357043.1"/>
</dbReference>
<evidence type="ECO:0000256" key="8">
    <source>
        <dbReference type="ARBA" id="ARBA00023328"/>
    </source>
</evidence>
<dbReference type="Proteomes" id="UP000053259">
    <property type="component" value="Unassembled WGS sequence"/>
</dbReference>
<feature type="domain" description="Shugoshin C-terminal" evidence="11">
    <location>
        <begin position="445"/>
        <end position="468"/>
    </location>
</feature>
<protein>
    <recommendedName>
        <fullName evidence="15">Shugoshin C-terminal domain-containing protein</fullName>
    </recommendedName>
</protein>
<evidence type="ECO:0000256" key="9">
    <source>
        <dbReference type="SAM" id="Coils"/>
    </source>
</evidence>
<keyword evidence="8" id="KW-0137">Centromere</keyword>
<evidence type="ECO:0000259" key="11">
    <source>
        <dbReference type="Pfam" id="PF07557"/>
    </source>
</evidence>
<dbReference type="InterPro" id="IPR011515">
    <property type="entry name" value="Shugoshin_C"/>
</dbReference>
<reference evidence="13 14" key="1">
    <citation type="submission" date="2015-01" db="EMBL/GenBank/DDBJ databases">
        <title>The Genome Sequence of Ochroconis gallopava CBS43764.</title>
        <authorList>
            <consortium name="The Broad Institute Genomics Platform"/>
            <person name="Cuomo C."/>
            <person name="de Hoog S."/>
            <person name="Gorbushina A."/>
            <person name="Stielow B."/>
            <person name="Teixiera M."/>
            <person name="Abouelleil A."/>
            <person name="Chapman S.B."/>
            <person name="Priest M."/>
            <person name="Young S.K."/>
            <person name="Wortman J."/>
            <person name="Nusbaum C."/>
            <person name="Birren B."/>
        </authorList>
    </citation>
    <scope>NUCLEOTIDE SEQUENCE [LARGE SCALE GENOMIC DNA]</scope>
    <source>
        <strain evidence="13 14">CBS 43764</strain>
    </source>
</reference>
<dbReference type="STRING" id="253628.A0A0D2AE50"/>
<feature type="compositionally biased region" description="Low complexity" evidence="10">
    <location>
        <begin position="374"/>
        <end position="389"/>
    </location>
</feature>
<organism evidence="13 14">
    <name type="scientific">Verruconis gallopava</name>
    <dbReference type="NCBI Taxonomy" id="253628"/>
    <lineage>
        <taxon>Eukaryota</taxon>
        <taxon>Fungi</taxon>
        <taxon>Dikarya</taxon>
        <taxon>Ascomycota</taxon>
        <taxon>Pezizomycotina</taxon>
        <taxon>Dothideomycetes</taxon>
        <taxon>Pleosporomycetidae</taxon>
        <taxon>Venturiales</taxon>
        <taxon>Sympoventuriaceae</taxon>
        <taxon>Verruconis</taxon>
    </lineage>
</organism>
<dbReference type="AlphaFoldDB" id="A0A0D2AE50"/>
<dbReference type="Pfam" id="PF07558">
    <property type="entry name" value="Shugoshin_N"/>
    <property type="match status" value="1"/>
</dbReference>
<dbReference type="VEuPathDB" id="FungiDB:PV09_03795"/>
<accession>A0A0D2AE50</accession>
<dbReference type="EMBL" id="KN847538">
    <property type="protein sequence ID" value="KIW05263.1"/>
    <property type="molecule type" value="Genomic_DNA"/>
</dbReference>
<keyword evidence="5" id="KW-0159">Chromosome partition</keyword>
<feature type="compositionally biased region" description="Basic and acidic residues" evidence="10">
    <location>
        <begin position="586"/>
        <end position="598"/>
    </location>
</feature>
<feature type="compositionally biased region" description="Low complexity" evidence="10">
    <location>
        <begin position="606"/>
        <end position="625"/>
    </location>
</feature>
<evidence type="ECO:0000256" key="1">
    <source>
        <dbReference type="ARBA" id="ARBA00004584"/>
    </source>
</evidence>
<comment type="subcellular location">
    <subcellularLocation>
        <location evidence="1">Chromosome</location>
        <location evidence="1">Centromere</location>
    </subcellularLocation>
</comment>
<dbReference type="Pfam" id="PF07557">
    <property type="entry name" value="Shugoshin_C"/>
    <property type="match status" value="1"/>
</dbReference>
<evidence type="ECO:0000313" key="14">
    <source>
        <dbReference type="Proteomes" id="UP000053259"/>
    </source>
</evidence>
<feature type="compositionally biased region" description="Basic and acidic residues" evidence="10">
    <location>
        <begin position="341"/>
        <end position="363"/>
    </location>
</feature>
<evidence type="ECO:0000256" key="5">
    <source>
        <dbReference type="ARBA" id="ARBA00022829"/>
    </source>
</evidence>
<feature type="domain" description="Shugoshin N-terminal coiled-coil" evidence="12">
    <location>
        <begin position="17"/>
        <end position="61"/>
    </location>
</feature>
<evidence type="ECO:0000259" key="12">
    <source>
        <dbReference type="Pfam" id="PF07558"/>
    </source>
</evidence>
<feature type="region of interest" description="Disordered" evidence="10">
    <location>
        <begin position="190"/>
        <end position="469"/>
    </location>
</feature>
<keyword evidence="14" id="KW-1185">Reference proteome</keyword>
<evidence type="ECO:0000256" key="3">
    <source>
        <dbReference type="ARBA" id="ARBA00022454"/>
    </source>
</evidence>
<feature type="coiled-coil region" evidence="9">
    <location>
        <begin position="39"/>
        <end position="66"/>
    </location>
</feature>
<dbReference type="GeneID" id="27311768"/>
<evidence type="ECO:0000256" key="4">
    <source>
        <dbReference type="ARBA" id="ARBA00022618"/>
    </source>
</evidence>
<keyword evidence="7" id="KW-0131">Cell cycle</keyword>
<evidence type="ECO:0000256" key="6">
    <source>
        <dbReference type="ARBA" id="ARBA00023054"/>
    </source>
</evidence>
<dbReference type="InterPro" id="IPR011516">
    <property type="entry name" value="Shugoshin_N"/>
</dbReference>
<evidence type="ECO:0000256" key="10">
    <source>
        <dbReference type="SAM" id="MobiDB-lite"/>
    </source>
</evidence>
<dbReference type="InParanoid" id="A0A0D2AE50"/>
<feature type="compositionally biased region" description="Polar residues" evidence="10">
    <location>
        <begin position="416"/>
        <end position="428"/>
    </location>
</feature>
<evidence type="ECO:0000256" key="7">
    <source>
        <dbReference type="ARBA" id="ARBA00023306"/>
    </source>
</evidence>
<feature type="region of interest" description="Disordered" evidence="10">
    <location>
        <begin position="495"/>
        <end position="666"/>
    </location>
</feature>
<comment type="similarity">
    <text evidence="2">Belongs to the shugoshin family.</text>
</comment>
<dbReference type="GO" id="GO:0045132">
    <property type="term" value="P:meiotic chromosome segregation"/>
    <property type="evidence" value="ECO:0007669"/>
    <property type="project" value="InterPro"/>
</dbReference>
<keyword evidence="6 9" id="KW-0175">Coiled coil</keyword>
<keyword evidence="4" id="KW-0132">Cell division</keyword>
<feature type="compositionally biased region" description="Basic and acidic residues" evidence="10">
    <location>
        <begin position="630"/>
        <end position="639"/>
    </location>
</feature>
<evidence type="ECO:0000313" key="13">
    <source>
        <dbReference type="EMBL" id="KIW05263.1"/>
    </source>
</evidence>
<evidence type="ECO:0008006" key="15">
    <source>
        <dbReference type="Google" id="ProtNLM"/>
    </source>
</evidence>
<dbReference type="OrthoDB" id="5394106at2759"/>
<dbReference type="GO" id="GO:0000779">
    <property type="term" value="C:condensed chromosome, centromeric region"/>
    <property type="evidence" value="ECO:0007669"/>
    <property type="project" value="UniProtKB-ARBA"/>
</dbReference>
<gene>
    <name evidence="13" type="ORF">PV09_03795</name>
</gene>
<sequence>MARLNEAPCASESIDALKRRFIRQNRELAKNNSAQSVRIRCLEAEISRLLTDNLQLRDEILQLRNDLEGVPSKRLLGVVKDQLEAQVQVLAQLVAGIGISREKKEKKNEALSLRLPTVGWGRGLSDPLDGTDGRLPAIMEDKSYPRQTLNAEEIQALAEGSADSPALGSPPVSYFRDEEPIKFENLSTVEPKKENEDLDSFPPHLETRRKKKDGNTKIAIRRMSVFSPSEEEAKNGEESKVRVMQTAPTRTGAKRKLALRDDDGNPTEEFTFCRKPNNTSNSADELREKDSSAEPLTDGLKSDLGRPALAKLAERKALGERNVNTDPVVSPKKTVKNPTILEEKEALKKMVEQAKQKQRTSRDRKSRVATTMPVTTASQNTASQAAQVSEVSPPEESIKMDLPPKTPATVGDMFSAPSTEDSTRTQGGRDTPPPSDLSASTDATGRPGRRARAHVNYAEPSLAAKMRRPTKELLDAVGKDGRPLSGMIVKKDPVGLKTEGSEGVGSVWKTMPSASMIKSERGEGRVEPGSPLSKKSTTSREPMKAVAETEPTQPSAASQAIAALIKESRTNAASRRRSTATLQRALDTERCGERKDKGSSSIYDFASSSPQRSSSLAATSSRPNSQASDRNTDTEDNSKSGRTSRRHSSIASLSGAPSKESLTDAAKAPSRFGTGVAAGHKRTVSGTVRTISEVDHAAVDSGTDLRASRRRSMML</sequence>
<proteinExistence type="inferred from homology"/>
<evidence type="ECO:0000256" key="2">
    <source>
        <dbReference type="ARBA" id="ARBA00010845"/>
    </source>
</evidence>
<dbReference type="GO" id="GO:0005634">
    <property type="term" value="C:nucleus"/>
    <property type="evidence" value="ECO:0007669"/>
    <property type="project" value="InterPro"/>
</dbReference>